<evidence type="ECO:0000313" key="3">
    <source>
        <dbReference type="Proteomes" id="UP001597097"/>
    </source>
</evidence>
<dbReference type="EMBL" id="JBHUCM010000031">
    <property type="protein sequence ID" value="MFD1541963.1"/>
    <property type="molecule type" value="Genomic_DNA"/>
</dbReference>
<proteinExistence type="inferred from homology"/>
<protein>
    <submittedName>
        <fullName evidence="2">Proline racemase family protein</fullName>
    </submittedName>
</protein>
<reference evidence="3" key="1">
    <citation type="journal article" date="2019" name="Int. J. Syst. Evol. Microbiol.">
        <title>The Global Catalogue of Microorganisms (GCM) 10K type strain sequencing project: providing services to taxonomists for standard genome sequencing and annotation.</title>
        <authorList>
            <consortium name="The Broad Institute Genomics Platform"/>
            <consortium name="The Broad Institute Genome Sequencing Center for Infectious Disease"/>
            <person name="Wu L."/>
            <person name="Ma J."/>
        </authorList>
    </citation>
    <scope>NUCLEOTIDE SEQUENCE [LARGE SCALE GENOMIC DNA]</scope>
    <source>
        <strain evidence="3">CGMCC 1.15399</strain>
    </source>
</reference>
<gene>
    <name evidence="2" type="ORF">ACFSJ0_33280</name>
</gene>
<dbReference type="RefSeq" id="WP_219535468.1">
    <property type="nucleotide sequence ID" value="NZ_JAHKRM010000026.1"/>
</dbReference>
<dbReference type="Proteomes" id="UP001597097">
    <property type="component" value="Unassembled WGS sequence"/>
</dbReference>
<evidence type="ECO:0000313" key="2">
    <source>
        <dbReference type="EMBL" id="MFD1541963.1"/>
    </source>
</evidence>
<name>A0ABW4GI35_9ACTN</name>
<comment type="caution">
    <text evidence="2">The sequence shown here is derived from an EMBL/GenBank/DDBJ whole genome shotgun (WGS) entry which is preliminary data.</text>
</comment>
<sequence length="286" mass="28683">MKRTSEPVFLASGSTSGQPVACFDASSIVHGADSMAGVRQGLAGALEWVRAEFFKRMDGDPGAIVAVVTRPPRPGADDGLLFVAADGPLGGCGEATMFACATRSAGAGSSVVFDTTSGPIHGTDGGSGSVTLRMPPVPGPPAAHTVTVDGLPLAVRTVPVAGNTFAVVAAADAGLDLSATGRLARRGDELLGEIAAAVSRKGAEPPDMLLLTEPVAGCATRSAVIWGNAILNQGPCGTGTCARLVVALADGEVGPGSVLRHHSPFGPAFEAWTDAGHVMLRGRVDP</sequence>
<dbReference type="Pfam" id="PF05544">
    <property type="entry name" value="Pro_racemase"/>
    <property type="match status" value="1"/>
</dbReference>
<accession>A0ABW4GI35</accession>
<evidence type="ECO:0000256" key="1">
    <source>
        <dbReference type="ARBA" id="ARBA00007529"/>
    </source>
</evidence>
<dbReference type="InterPro" id="IPR008794">
    <property type="entry name" value="Pro_racemase_fam"/>
</dbReference>
<comment type="similarity">
    <text evidence="1">Belongs to the proline racemase family.</text>
</comment>
<organism evidence="2 3">
    <name type="scientific">Nonomuraea guangzhouensis</name>
    <dbReference type="NCBI Taxonomy" id="1291555"/>
    <lineage>
        <taxon>Bacteria</taxon>
        <taxon>Bacillati</taxon>
        <taxon>Actinomycetota</taxon>
        <taxon>Actinomycetes</taxon>
        <taxon>Streptosporangiales</taxon>
        <taxon>Streptosporangiaceae</taxon>
        <taxon>Nonomuraea</taxon>
    </lineage>
</organism>
<keyword evidence="3" id="KW-1185">Reference proteome</keyword>